<keyword evidence="2" id="KW-0503">Monooxygenase</keyword>
<dbReference type="RefSeq" id="WP_206011222.1">
    <property type="nucleotide sequence ID" value="NZ_CP070619.1"/>
</dbReference>
<gene>
    <name evidence="2" type="ORF">JWS13_43305</name>
</gene>
<dbReference type="Pfam" id="PF03992">
    <property type="entry name" value="ABM"/>
    <property type="match status" value="1"/>
</dbReference>
<keyword evidence="3" id="KW-1185">Reference proteome</keyword>
<accession>A0A974WC41</accession>
<reference evidence="2 3" key="2">
    <citation type="journal article" date="2022" name="Arch. Microbiol.">
        <title>Rhodococcus pseudokoreensis sp. nov. isolated from the rhizosphere of young M26 apple rootstocks.</title>
        <authorList>
            <person name="Kampfer P."/>
            <person name="Glaeser S.P."/>
            <person name="Blom J."/>
            <person name="Wolf J."/>
            <person name="Benning S."/>
            <person name="Schloter M."/>
            <person name="Neumann-Schaal M."/>
        </authorList>
    </citation>
    <scope>NUCLEOTIDE SEQUENCE [LARGE SCALE GENOMIC DNA]</scope>
    <source>
        <strain evidence="2 3">R79</strain>
    </source>
</reference>
<dbReference type="SUPFAM" id="SSF54909">
    <property type="entry name" value="Dimeric alpha+beta barrel"/>
    <property type="match status" value="1"/>
</dbReference>
<reference evidence="2 3" key="1">
    <citation type="journal article" date="2021" name="Microbiol. Resour. Announc.">
        <title>Complete Genome Sequences of Two Rhodococcus sp. Strains with Large and Linear Chromosomes, Isolated from Apple Rhizosphere.</title>
        <authorList>
            <person name="Benning S."/>
            <person name="Brugnone N."/>
            <person name="Siani R."/>
            <person name="Kublik S."/>
            <person name="Schloter M."/>
            <person name="Rad V."/>
        </authorList>
    </citation>
    <scope>NUCLEOTIDE SEQUENCE [LARGE SCALE GENOMIC DNA]</scope>
    <source>
        <strain evidence="2 3">R79</strain>
    </source>
</reference>
<evidence type="ECO:0000259" key="1">
    <source>
        <dbReference type="Pfam" id="PF03992"/>
    </source>
</evidence>
<sequence>MSVVEVVRVQVAEGHLSTFLADVEAGLLGLLSDGVPTSAEVLQGVESPDACLIVITWDSVESHESYRRTPEFKAFYVAMGAHLAGSGGAEHYERRVSLTT</sequence>
<dbReference type="InterPro" id="IPR007138">
    <property type="entry name" value="ABM_dom"/>
</dbReference>
<dbReference type="InterPro" id="IPR011008">
    <property type="entry name" value="Dimeric_a/b-barrel"/>
</dbReference>
<evidence type="ECO:0000313" key="3">
    <source>
        <dbReference type="Proteomes" id="UP000662986"/>
    </source>
</evidence>
<dbReference type="Gene3D" id="3.30.70.100">
    <property type="match status" value="1"/>
</dbReference>
<organism evidence="2 3">
    <name type="scientific">Rhodococcus pseudokoreensis</name>
    <dbReference type="NCBI Taxonomy" id="2811421"/>
    <lineage>
        <taxon>Bacteria</taxon>
        <taxon>Bacillati</taxon>
        <taxon>Actinomycetota</taxon>
        <taxon>Actinomycetes</taxon>
        <taxon>Mycobacteriales</taxon>
        <taxon>Nocardiaceae</taxon>
        <taxon>Rhodococcus</taxon>
    </lineage>
</organism>
<dbReference type="EMBL" id="CP070619">
    <property type="protein sequence ID" value="QSE94954.1"/>
    <property type="molecule type" value="Genomic_DNA"/>
</dbReference>
<evidence type="ECO:0000313" key="2">
    <source>
        <dbReference type="EMBL" id="QSE94954.1"/>
    </source>
</evidence>
<dbReference type="GO" id="GO:0004497">
    <property type="term" value="F:monooxygenase activity"/>
    <property type="evidence" value="ECO:0007669"/>
    <property type="project" value="UniProtKB-KW"/>
</dbReference>
<proteinExistence type="predicted"/>
<keyword evidence="2" id="KW-0560">Oxidoreductase</keyword>
<feature type="domain" description="ABM" evidence="1">
    <location>
        <begin position="3"/>
        <end position="75"/>
    </location>
</feature>
<protein>
    <submittedName>
        <fullName evidence="2">Antibiotic biosynthesis monooxygenase</fullName>
    </submittedName>
</protein>
<name>A0A974WC41_9NOCA</name>
<dbReference type="Proteomes" id="UP000662986">
    <property type="component" value="Chromosome"/>
</dbReference>